<comment type="caution">
    <text evidence="5">The sequence shown here is derived from an EMBL/GenBank/DDBJ whole genome shotgun (WGS) entry which is preliminary data.</text>
</comment>
<keyword evidence="1" id="KW-0479">Metal-binding</keyword>
<sequence length="455" mass="51880">MSSREKIQCYECGGFGHISKDCANLEDEREEVATSSESDEEVVAKFLALGCSHKQDDKVKVCEGSSSSLNDCENNYFAFPISYNEEENESQEESDSSEDDSSSNSTHGYVKKKVLDEYLTEFKSLAMKTKEKIRRLREENLDLLAHVDHLSEQVDRSKNIEDKLRKELDLSKRNEEDLKRELEEAKGSRTRIVSSTEKLDHMLGVGKSPCDKRGLGFEDGKESSTPNKTVFVKSLSYKEASPVQIPRKKIDLGQCSHSAQVKVVPRRQPQAQPTRVPHANFPQIQLHQGKRPIMQTQPRKQPSLGQQQRRRDPIQQPRQPQRHGKAPMHAQRHGKAPMHAQRHGMIPNFVPTCHFCGVNGHIRPKCFHYIKMCRVKSMIEKKKARASMLAHRKEEIHLHDPMTSRSLEPLTTRKKNVISMWIRKNEPACYETNKSQIGSSKSNGLGRSIGPHDLQ</sequence>
<keyword evidence="1" id="KW-0863">Zinc-finger</keyword>
<dbReference type="Proteomes" id="UP001168877">
    <property type="component" value="Unassembled WGS sequence"/>
</dbReference>
<proteinExistence type="predicted"/>
<feature type="coiled-coil region" evidence="2">
    <location>
        <begin position="119"/>
        <end position="188"/>
    </location>
</feature>
<dbReference type="Gene3D" id="4.10.60.10">
    <property type="entry name" value="Zinc finger, CCHC-type"/>
    <property type="match status" value="1"/>
</dbReference>
<feature type="region of interest" description="Disordered" evidence="3">
    <location>
        <begin position="83"/>
        <end position="107"/>
    </location>
</feature>
<organism evidence="5 6">
    <name type="scientific">Acer saccharum</name>
    <name type="common">Sugar maple</name>
    <dbReference type="NCBI Taxonomy" id="4024"/>
    <lineage>
        <taxon>Eukaryota</taxon>
        <taxon>Viridiplantae</taxon>
        <taxon>Streptophyta</taxon>
        <taxon>Embryophyta</taxon>
        <taxon>Tracheophyta</taxon>
        <taxon>Spermatophyta</taxon>
        <taxon>Magnoliopsida</taxon>
        <taxon>eudicotyledons</taxon>
        <taxon>Gunneridae</taxon>
        <taxon>Pentapetalae</taxon>
        <taxon>rosids</taxon>
        <taxon>malvids</taxon>
        <taxon>Sapindales</taxon>
        <taxon>Sapindaceae</taxon>
        <taxon>Hippocastanoideae</taxon>
        <taxon>Acereae</taxon>
        <taxon>Acer</taxon>
    </lineage>
</organism>
<dbReference type="SMART" id="SM00343">
    <property type="entry name" value="ZnF_C2HC"/>
    <property type="match status" value="2"/>
</dbReference>
<dbReference type="AlphaFoldDB" id="A0AA39SFF4"/>
<evidence type="ECO:0000256" key="2">
    <source>
        <dbReference type="SAM" id="Coils"/>
    </source>
</evidence>
<feature type="compositionally biased region" description="Acidic residues" evidence="3">
    <location>
        <begin position="84"/>
        <end position="101"/>
    </location>
</feature>
<keyword evidence="2" id="KW-0175">Coiled coil</keyword>
<evidence type="ECO:0000259" key="4">
    <source>
        <dbReference type="PROSITE" id="PS50158"/>
    </source>
</evidence>
<feature type="compositionally biased region" description="Polar residues" evidence="3">
    <location>
        <begin position="432"/>
        <end position="445"/>
    </location>
</feature>
<dbReference type="InterPro" id="IPR036875">
    <property type="entry name" value="Znf_CCHC_sf"/>
</dbReference>
<dbReference type="GO" id="GO:0008270">
    <property type="term" value="F:zinc ion binding"/>
    <property type="evidence" value="ECO:0007669"/>
    <property type="project" value="UniProtKB-KW"/>
</dbReference>
<reference evidence="5" key="2">
    <citation type="submission" date="2023-06" db="EMBL/GenBank/DDBJ databases">
        <authorList>
            <person name="Swenson N.G."/>
            <person name="Wegrzyn J.L."/>
            <person name="Mcevoy S.L."/>
        </authorList>
    </citation>
    <scope>NUCLEOTIDE SEQUENCE</scope>
    <source>
        <strain evidence="5">NS2018</strain>
        <tissue evidence="5">Leaf</tissue>
    </source>
</reference>
<feature type="region of interest" description="Disordered" evidence="3">
    <location>
        <begin position="432"/>
        <end position="455"/>
    </location>
</feature>
<evidence type="ECO:0000256" key="3">
    <source>
        <dbReference type="SAM" id="MobiDB-lite"/>
    </source>
</evidence>
<name>A0AA39SFF4_ACESA</name>
<protein>
    <recommendedName>
        <fullName evidence="4">CCHC-type domain-containing protein</fullName>
    </recommendedName>
</protein>
<accession>A0AA39SFF4</accession>
<feature type="compositionally biased region" description="Polar residues" evidence="3">
    <location>
        <begin position="294"/>
        <end position="305"/>
    </location>
</feature>
<dbReference type="EMBL" id="JAUESC010000004">
    <property type="protein sequence ID" value="KAK0597016.1"/>
    <property type="molecule type" value="Genomic_DNA"/>
</dbReference>
<keyword evidence="6" id="KW-1185">Reference proteome</keyword>
<dbReference type="GO" id="GO:0003676">
    <property type="term" value="F:nucleic acid binding"/>
    <property type="evidence" value="ECO:0007669"/>
    <property type="project" value="InterPro"/>
</dbReference>
<feature type="domain" description="CCHC-type" evidence="4">
    <location>
        <begin position="9"/>
        <end position="22"/>
    </location>
</feature>
<feature type="compositionally biased region" description="Basic residues" evidence="3">
    <location>
        <begin position="320"/>
        <end position="339"/>
    </location>
</feature>
<keyword evidence="1" id="KW-0862">Zinc</keyword>
<reference evidence="5" key="1">
    <citation type="journal article" date="2022" name="Plant J.">
        <title>Strategies of tolerance reflected in two North American maple genomes.</title>
        <authorList>
            <person name="McEvoy S.L."/>
            <person name="Sezen U.U."/>
            <person name="Trouern-Trend A."/>
            <person name="McMahon S.M."/>
            <person name="Schaberg P.G."/>
            <person name="Yang J."/>
            <person name="Wegrzyn J.L."/>
            <person name="Swenson N.G."/>
        </authorList>
    </citation>
    <scope>NUCLEOTIDE SEQUENCE</scope>
    <source>
        <strain evidence="5">NS2018</strain>
    </source>
</reference>
<evidence type="ECO:0000256" key="1">
    <source>
        <dbReference type="PROSITE-ProRule" id="PRU00047"/>
    </source>
</evidence>
<evidence type="ECO:0000313" key="6">
    <source>
        <dbReference type="Proteomes" id="UP001168877"/>
    </source>
</evidence>
<dbReference type="SUPFAM" id="SSF57756">
    <property type="entry name" value="Retrovirus zinc finger-like domains"/>
    <property type="match status" value="1"/>
</dbReference>
<gene>
    <name evidence="5" type="ORF">LWI29_020978</name>
</gene>
<dbReference type="Pfam" id="PF00098">
    <property type="entry name" value="zf-CCHC"/>
    <property type="match status" value="1"/>
</dbReference>
<dbReference type="InterPro" id="IPR001878">
    <property type="entry name" value="Znf_CCHC"/>
</dbReference>
<dbReference type="PROSITE" id="PS50158">
    <property type="entry name" value="ZF_CCHC"/>
    <property type="match status" value="1"/>
</dbReference>
<feature type="region of interest" description="Disordered" evidence="3">
    <location>
        <begin position="260"/>
        <end position="339"/>
    </location>
</feature>
<evidence type="ECO:0000313" key="5">
    <source>
        <dbReference type="EMBL" id="KAK0597016.1"/>
    </source>
</evidence>